<evidence type="ECO:0000313" key="1">
    <source>
        <dbReference type="EMBL" id="OBZ73309.1"/>
    </source>
</evidence>
<sequence length="81" mass="9683">MDGHLPFMWRLRDPVTSFKIHLVLFPRELIRCLLYMIIKWSPLLAPSPEKKSMYVARILTRLLSFDVRRVRIPSDSLQCNR</sequence>
<comment type="caution">
    <text evidence="1">The sequence shown here is derived from an EMBL/GenBank/DDBJ whole genome shotgun (WGS) entry which is preliminary data.</text>
</comment>
<dbReference type="EMBL" id="LUGG01000007">
    <property type="protein sequence ID" value="OBZ73309.1"/>
    <property type="molecule type" value="Genomic_DNA"/>
</dbReference>
<evidence type="ECO:0000313" key="2">
    <source>
        <dbReference type="Proteomes" id="UP000092993"/>
    </source>
</evidence>
<organism evidence="1 2">
    <name type="scientific">Grifola frondosa</name>
    <name type="common">Maitake</name>
    <name type="synonym">Polyporus frondosus</name>
    <dbReference type="NCBI Taxonomy" id="5627"/>
    <lineage>
        <taxon>Eukaryota</taxon>
        <taxon>Fungi</taxon>
        <taxon>Dikarya</taxon>
        <taxon>Basidiomycota</taxon>
        <taxon>Agaricomycotina</taxon>
        <taxon>Agaricomycetes</taxon>
        <taxon>Polyporales</taxon>
        <taxon>Grifolaceae</taxon>
        <taxon>Grifola</taxon>
    </lineage>
</organism>
<keyword evidence="2" id="KW-1185">Reference proteome</keyword>
<accession>A0A1C7MA81</accession>
<dbReference type="AlphaFoldDB" id="A0A1C7MA81"/>
<proteinExistence type="predicted"/>
<name>A0A1C7MA81_GRIFR</name>
<dbReference type="Proteomes" id="UP000092993">
    <property type="component" value="Unassembled WGS sequence"/>
</dbReference>
<gene>
    <name evidence="1" type="ORF">A0H81_06760</name>
</gene>
<protein>
    <submittedName>
        <fullName evidence="1">Uncharacterized protein</fullName>
    </submittedName>
</protein>
<reference evidence="1 2" key="1">
    <citation type="submission" date="2016-03" db="EMBL/GenBank/DDBJ databases">
        <title>Whole genome sequencing of Grifola frondosa 9006-11.</title>
        <authorList>
            <person name="Min B."/>
            <person name="Park H."/>
            <person name="Kim J.-G."/>
            <person name="Cho H."/>
            <person name="Oh Y.-L."/>
            <person name="Kong W.-S."/>
            <person name="Choi I.-G."/>
        </authorList>
    </citation>
    <scope>NUCLEOTIDE SEQUENCE [LARGE SCALE GENOMIC DNA]</scope>
    <source>
        <strain evidence="1 2">9006-11</strain>
    </source>
</reference>